<dbReference type="SUPFAM" id="SSF52518">
    <property type="entry name" value="Thiamin diphosphate-binding fold (THDP-binding)"/>
    <property type="match status" value="1"/>
</dbReference>
<organism evidence="5 6">
    <name type="scientific">Phototrophicus methaneseepsis</name>
    <dbReference type="NCBI Taxonomy" id="2710758"/>
    <lineage>
        <taxon>Bacteria</taxon>
        <taxon>Bacillati</taxon>
        <taxon>Chloroflexota</taxon>
        <taxon>Candidatus Thermofontia</taxon>
        <taxon>Phototrophicales</taxon>
        <taxon>Phototrophicaceae</taxon>
        <taxon>Phototrophicus</taxon>
    </lineage>
</organism>
<evidence type="ECO:0000256" key="3">
    <source>
        <dbReference type="ARBA" id="ARBA00023052"/>
    </source>
</evidence>
<gene>
    <name evidence="5" type="ORF">G4Y79_22845</name>
</gene>
<dbReference type="InterPro" id="IPR029061">
    <property type="entry name" value="THDP-binding"/>
</dbReference>
<reference evidence="5 6" key="1">
    <citation type="submission" date="2020-02" db="EMBL/GenBank/DDBJ databases">
        <authorList>
            <person name="Zheng R.K."/>
            <person name="Sun C.M."/>
        </authorList>
    </citation>
    <scope>NUCLEOTIDE SEQUENCE [LARGE SCALE GENOMIC DNA]</scope>
    <source>
        <strain evidence="6">rifampicinis</strain>
    </source>
</reference>
<keyword evidence="2" id="KW-0560">Oxidoreductase</keyword>
<name>A0A7S8E926_9CHLR</name>
<dbReference type="CDD" id="cd02000">
    <property type="entry name" value="TPP_E1_PDC_ADC_BCADC"/>
    <property type="match status" value="1"/>
</dbReference>
<feature type="domain" description="Dehydrogenase E1 component" evidence="4">
    <location>
        <begin position="14"/>
        <end position="314"/>
    </location>
</feature>
<dbReference type="Pfam" id="PF00676">
    <property type="entry name" value="E1_dh"/>
    <property type="match status" value="1"/>
</dbReference>
<dbReference type="Proteomes" id="UP000594468">
    <property type="component" value="Chromosome"/>
</dbReference>
<dbReference type="PANTHER" id="PTHR11516:SF60">
    <property type="entry name" value="PYRUVATE DEHYDROGENASE E1 COMPONENT SUBUNIT ALPHA"/>
    <property type="match status" value="1"/>
</dbReference>
<dbReference type="KEGG" id="pmet:G4Y79_22845"/>
<sequence>MARLNKETLLDWYRQMVLIREFEETCQQLYNEKRITGVYLHLYSGHEAVGVGAIANMEIGKDHIITAYRDHGIALALGVDPNRVMAEMMGRVDGVSGGKGGSMHLASLNHHFWGGYAIVGGHLPLASGIALEAKYNETGAFVICFVGDGATNNGYFHEAVNIAGVWDLPVIWIIENNGFGMGTETSRAAGNPILHERANSYGVKDLGRVDGQDVMAMYEKVNEAAQHVWSGGGSAMIEAITYRYRGHGVSDKQYDTRFSEELEEWKQNKDPITVFRRQLEEKYKDIGSELDDIEAAQREIVAKSVEFAENSPFPDTLEQLYANVYVEES</sequence>
<dbReference type="AlphaFoldDB" id="A0A7S8E926"/>
<evidence type="ECO:0000256" key="2">
    <source>
        <dbReference type="ARBA" id="ARBA00023002"/>
    </source>
</evidence>
<dbReference type="EMBL" id="CP062983">
    <property type="protein sequence ID" value="QPC82489.1"/>
    <property type="molecule type" value="Genomic_DNA"/>
</dbReference>
<comment type="cofactor">
    <cofactor evidence="1">
        <name>thiamine diphosphate</name>
        <dbReference type="ChEBI" id="CHEBI:58937"/>
    </cofactor>
</comment>
<keyword evidence="3" id="KW-0786">Thiamine pyrophosphate</keyword>
<keyword evidence="5" id="KW-0670">Pyruvate</keyword>
<evidence type="ECO:0000313" key="5">
    <source>
        <dbReference type="EMBL" id="QPC82489.1"/>
    </source>
</evidence>
<proteinExistence type="predicted"/>
<protein>
    <submittedName>
        <fullName evidence="5">Pyruvate dehydrogenase (Acetyl-transferring) E1 component subunit alpha</fullName>
    </submittedName>
</protein>
<dbReference type="InterPro" id="IPR001017">
    <property type="entry name" value="DH_E1"/>
</dbReference>
<dbReference type="Gene3D" id="3.40.50.970">
    <property type="match status" value="1"/>
</dbReference>
<dbReference type="RefSeq" id="WP_195170558.1">
    <property type="nucleotide sequence ID" value="NZ_CP062983.1"/>
</dbReference>
<dbReference type="InterPro" id="IPR050642">
    <property type="entry name" value="PDH_E1_Alpha_Subunit"/>
</dbReference>
<accession>A0A7S8E926</accession>
<evidence type="ECO:0000259" key="4">
    <source>
        <dbReference type="Pfam" id="PF00676"/>
    </source>
</evidence>
<evidence type="ECO:0000256" key="1">
    <source>
        <dbReference type="ARBA" id="ARBA00001964"/>
    </source>
</evidence>
<dbReference type="GO" id="GO:0004739">
    <property type="term" value="F:pyruvate dehydrogenase (acetyl-transferring) activity"/>
    <property type="evidence" value="ECO:0007669"/>
    <property type="project" value="TreeGrafter"/>
</dbReference>
<evidence type="ECO:0000313" key="6">
    <source>
        <dbReference type="Proteomes" id="UP000594468"/>
    </source>
</evidence>
<dbReference type="PANTHER" id="PTHR11516">
    <property type="entry name" value="PYRUVATE DEHYDROGENASE E1 COMPONENT, ALPHA SUBUNIT BACTERIAL AND ORGANELLAR"/>
    <property type="match status" value="1"/>
</dbReference>
<dbReference type="GO" id="GO:0006086">
    <property type="term" value="P:pyruvate decarboxylation to acetyl-CoA"/>
    <property type="evidence" value="ECO:0007669"/>
    <property type="project" value="TreeGrafter"/>
</dbReference>
<keyword evidence="6" id="KW-1185">Reference proteome</keyword>